<dbReference type="Proteomes" id="UP000184121">
    <property type="component" value="Unassembled WGS sequence"/>
</dbReference>
<evidence type="ECO:0000256" key="3">
    <source>
        <dbReference type="ARBA" id="ARBA00022691"/>
    </source>
</evidence>
<dbReference type="AlphaFoldDB" id="A0A1M7AMS8"/>
<keyword evidence="2 4" id="KW-0808">Transferase</keyword>
<dbReference type="InterPro" id="IPR029063">
    <property type="entry name" value="SAM-dependent_MTases_sf"/>
</dbReference>
<dbReference type="PANTHER" id="PTHR43167">
    <property type="entry name" value="PUTATIVE (AFU_ORTHOLOGUE AFUA_6G01830)-RELATED"/>
    <property type="match status" value="1"/>
</dbReference>
<dbReference type="OrthoDB" id="484536at2"/>
<keyword evidence="3" id="KW-0949">S-adenosyl-L-methionine</keyword>
<proteinExistence type="predicted"/>
<gene>
    <name evidence="4" type="ORF">SAMN05444366_0741</name>
</gene>
<keyword evidence="1 4" id="KW-0489">Methyltransferase</keyword>
<evidence type="ECO:0000313" key="4">
    <source>
        <dbReference type="EMBL" id="SHL44051.1"/>
    </source>
</evidence>
<dbReference type="RefSeq" id="WP_072970251.1">
    <property type="nucleotide sequence ID" value="NZ_FRBY01000001.1"/>
</dbReference>
<accession>A0A1M7AMS8</accession>
<dbReference type="InterPro" id="IPR002935">
    <property type="entry name" value="SAM_O-MeTrfase"/>
</dbReference>
<dbReference type="STRING" id="29534.SAMN05444366_0741"/>
<dbReference type="Gene3D" id="3.40.50.150">
    <property type="entry name" value="Vaccinia Virus protein VP39"/>
    <property type="match status" value="1"/>
</dbReference>
<reference evidence="5" key="1">
    <citation type="submission" date="2016-11" db="EMBL/GenBank/DDBJ databases">
        <authorList>
            <person name="Varghese N."/>
            <person name="Submissions S."/>
        </authorList>
    </citation>
    <scope>NUCLEOTIDE SEQUENCE [LARGE SCALE GENOMIC DNA]</scope>
    <source>
        <strain evidence="5">DSM 1811</strain>
    </source>
</reference>
<dbReference type="SUPFAM" id="SSF53335">
    <property type="entry name" value="S-adenosyl-L-methionine-dependent methyltransferases"/>
    <property type="match status" value="1"/>
</dbReference>
<keyword evidence="5" id="KW-1185">Reference proteome</keyword>
<dbReference type="GO" id="GO:0008171">
    <property type="term" value="F:O-methyltransferase activity"/>
    <property type="evidence" value="ECO:0007669"/>
    <property type="project" value="InterPro"/>
</dbReference>
<dbReference type="EMBL" id="FRBY01000001">
    <property type="protein sequence ID" value="SHL44051.1"/>
    <property type="molecule type" value="Genomic_DNA"/>
</dbReference>
<evidence type="ECO:0000313" key="5">
    <source>
        <dbReference type="Proteomes" id="UP000184121"/>
    </source>
</evidence>
<protein>
    <submittedName>
        <fullName evidence="4">O-methyltransferase</fullName>
    </submittedName>
</protein>
<dbReference type="CDD" id="cd02440">
    <property type="entry name" value="AdoMet_MTases"/>
    <property type="match status" value="1"/>
</dbReference>
<dbReference type="Pfam" id="PF01596">
    <property type="entry name" value="Methyltransf_3"/>
    <property type="match status" value="1"/>
</dbReference>
<dbReference type="PANTHER" id="PTHR43167:SF1">
    <property type="entry name" value="PUTATIVE (AFU_ORTHOLOGUE AFUA_6G01830)-RELATED"/>
    <property type="match status" value="1"/>
</dbReference>
<evidence type="ECO:0000256" key="2">
    <source>
        <dbReference type="ARBA" id="ARBA00022679"/>
    </source>
</evidence>
<name>A0A1M7AMS8_9FLAO</name>
<organism evidence="4 5">
    <name type="scientific">Flavobacterium saccharophilum</name>
    <dbReference type="NCBI Taxonomy" id="29534"/>
    <lineage>
        <taxon>Bacteria</taxon>
        <taxon>Pseudomonadati</taxon>
        <taxon>Bacteroidota</taxon>
        <taxon>Flavobacteriia</taxon>
        <taxon>Flavobacteriales</taxon>
        <taxon>Flavobacteriaceae</taxon>
        <taxon>Flavobacterium</taxon>
    </lineage>
</organism>
<evidence type="ECO:0000256" key="1">
    <source>
        <dbReference type="ARBA" id="ARBA00022603"/>
    </source>
</evidence>
<sequence>MNDNNIVLPKFYSEIKTDSEKIAFSMPSDLQTGSFLRTLIATKKDGHFLELGTGTGLSLAWMIEGMSENSNLISIDNSAEYQNIAKKYFQQSNVSFVCEDAEKWILNYTDSKFDLIFADAWPGKYVVLDETLNLLNSGGIYLIDDMLPQPNWPVNHDKNVEKLIQDLEKRQDIQLTKMCWSTGLILITKI</sequence>
<dbReference type="GO" id="GO:0032259">
    <property type="term" value="P:methylation"/>
    <property type="evidence" value="ECO:0007669"/>
    <property type="project" value="UniProtKB-KW"/>
</dbReference>